<sequence length="1459" mass="163070">MPWYEPSSSAPRYSGGSRNSADGEEWSNGHQTNDTRNNNEQIISLQDYLDVNWHDDDNNENNNNGYDNDSSVQQQSRITFDSFQHRVEHQLGAAVFPSVASSSFAALNSSLYQTHFNHNHHHHHHDSSSHNNINGDDNRTATSFSKTAQFFHPRKVMALRQYEGFFSPLDSNFNNCSGAADSSQEVNQQQSDECSNQHDDRLAVNAASDKQQHNIHIQPRNLFVSSQTNNSINNGHHDNYSAAAALPIGNGNYNSSSFHNSNNNYNKRKNKLPFVQATLRQDPTTGQLATSLQHDHHKERNTNEGRSTLSSSLLGGKATSWENYGGRPLMDGDDNNVHGQSLLRESGKEQNDKKNKKKNKKSKRKDNSKGKDGGEKSEQCIDSIFQRQMGADENDGNANDGGDGDEGGNSKKKKSKKTKQKRSFTDASSCELTIPTDQAGDNINIMANPTLSIKSAQPTLSEQDFEGMTNTMNAAQCMEGLQQFLSRVGQEPYVAWTMIFLDPLCHYRQYATDSSSSTGSNNNNSKRRKKSKKFSLNSDTAATMLLECTTPFLPSNKRYCTDKGPTCTAWNCTCDDQIRAKRGGAPLLGAMFVLNKSDEEGEGEDDGGATGAAAAAEGGRRGKECYLLPLGPTEKCLDDLEAGYSRMKSWPIIPFDCEVSLSDRWSAFEAIISNNQRKMVTYNATTALMPFYHHQFHDECSMGAIDGDSQVSQIDDMLMSSQFTSCLTGTQDDNHNHFQRPANLRSIWDLRLVSWMLRPDVSDDQIEWSTFKAGFSHLGPDATTELYDGMPIVSRGLTEARTDLALLHSLYPLINEQLIRHDLLRSLENIEAPVQSILASMECRGVGFYPQRLKKVESKLSARIDELEARSRAVTQDSDFLLSSPQQVSQYLFDTLKLNVPEGLVSKTKSSHRSTSEETLKAIKADAIARRGSAPEILDIILEFRTLSKLLTTYIRPLPLLCVRGEGKSKKTPSRMHPQWMMTAVRTGRLSCRKPNLQQLPSDAVFGVKPRDAFVPSAREGMCVFACDYSQKEVRILAHMSNDEALISLFRGDVNTDIYKQMASLIRNKPAESITPEERAQFKQVTLAQYIVFSLLSSHMHSFSTSFRGVPNKLLALLYGMSPNQVAKKLSISKSAAQQTMNDFFRRFRRVKSWMEETKQLARRNGYVLTIAGRRRYLNDIRSEDNGKRSQAERQAINTVIQGSAADLMKTAMIQLSENLQSWQEGTSAGELAMNARPQMVLQIHDEVLLELSFNERDIKKMQAIAVKSCCRDCEELFNLKVPLLLKCSCDTSKNLIVEGGSVTNDENLGCHGGHTNMKHENSQIDVRGTTAEGMCMSRNSTTMNSRWQGRLQLMISQYGQLSKLPNRDVENLIANKSRSSGQLSTTSLSMHLQREYKLFLEHTNSEADSSEELAAKAGCTHDIVKGVFVEKTVCSQRVLEHIGMADLYMWGINQSISR</sequence>
<feature type="domain" description="DNA-directed DNA polymerase family A palm" evidence="3">
    <location>
        <begin position="1007"/>
        <end position="1256"/>
    </location>
</feature>
<accession>A0AAD8XSH4</accession>
<feature type="compositionally biased region" description="Basic residues" evidence="2">
    <location>
        <begin position="354"/>
        <end position="364"/>
    </location>
</feature>
<keyword evidence="5" id="KW-1185">Reference proteome</keyword>
<dbReference type="InterPro" id="IPR002298">
    <property type="entry name" value="DNA_polymerase_A"/>
</dbReference>
<feature type="compositionally biased region" description="Basic residues" evidence="2">
    <location>
        <begin position="410"/>
        <end position="422"/>
    </location>
</feature>
<feature type="compositionally biased region" description="Basic and acidic residues" evidence="2">
    <location>
        <begin position="365"/>
        <end position="379"/>
    </location>
</feature>
<feature type="region of interest" description="Disordered" evidence="2">
    <location>
        <begin position="513"/>
        <end position="535"/>
    </location>
</feature>
<proteinExistence type="predicted"/>
<dbReference type="Proteomes" id="UP001224775">
    <property type="component" value="Unassembled WGS sequence"/>
</dbReference>
<comment type="caution">
    <text evidence="4">The sequence shown here is derived from an EMBL/GenBank/DDBJ whole genome shotgun (WGS) entry which is preliminary data.</text>
</comment>
<feature type="compositionally biased region" description="Basic and acidic residues" evidence="2">
    <location>
        <begin position="293"/>
        <end position="303"/>
    </location>
</feature>
<feature type="compositionally biased region" description="Polar residues" evidence="2">
    <location>
        <begin position="28"/>
        <end position="38"/>
    </location>
</feature>
<dbReference type="InterPro" id="IPR043502">
    <property type="entry name" value="DNA/RNA_pol_sf"/>
</dbReference>
<reference evidence="4" key="1">
    <citation type="submission" date="2023-06" db="EMBL/GenBank/DDBJ databases">
        <title>Survivors Of The Sea: Transcriptome response of Skeletonema marinoi to long-term dormancy.</title>
        <authorList>
            <person name="Pinder M.I.M."/>
            <person name="Kourtchenko O."/>
            <person name="Robertson E.K."/>
            <person name="Larsson T."/>
            <person name="Maumus F."/>
            <person name="Osuna-Cruz C.M."/>
            <person name="Vancaester E."/>
            <person name="Stenow R."/>
            <person name="Vandepoele K."/>
            <person name="Ploug H."/>
            <person name="Bruchert V."/>
            <person name="Godhe A."/>
            <person name="Topel M."/>
        </authorList>
    </citation>
    <scope>NUCLEOTIDE SEQUENCE</scope>
    <source>
        <strain evidence="4">R05AC</strain>
    </source>
</reference>
<protein>
    <submittedName>
        <fullName evidence="4">DNA polymerase theta</fullName>
        <ecNumber evidence="4">2.7.7.7</ecNumber>
    </submittedName>
</protein>
<dbReference type="Gene3D" id="3.30.70.370">
    <property type="match status" value="1"/>
</dbReference>
<dbReference type="PRINTS" id="PR00868">
    <property type="entry name" value="DNAPOLI"/>
</dbReference>
<feature type="region of interest" description="Disordered" evidence="2">
    <location>
        <begin position="177"/>
        <end position="197"/>
    </location>
</feature>
<evidence type="ECO:0000313" key="4">
    <source>
        <dbReference type="EMBL" id="KAK1732712.1"/>
    </source>
</evidence>
<keyword evidence="4" id="KW-0808">Transferase</keyword>
<feature type="region of interest" description="Disordered" evidence="2">
    <location>
        <begin position="285"/>
        <end position="379"/>
    </location>
</feature>
<dbReference type="PANTHER" id="PTHR10133:SF27">
    <property type="entry name" value="DNA POLYMERASE NU"/>
    <property type="match status" value="1"/>
</dbReference>
<feature type="compositionally biased region" description="Polar residues" evidence="2">
    <location>
        <begin position="1"/>
        <end position="20"/>
    </location>
</feature>
<feature type="region of interest" description="Disordered" evidence="2">
    <location>
        <begin position="391"/>
        <end position="428"/>
    </location>
</feature>
<dbReference type="EMBL" id="JATAAI010000060">
    <property type="protein sequence ID" value="KAK1732712.1"/>
    <property type="molecule type" value="Genomic_DNA"/>
</dbReference>
<dbReference type="Gene3D" id="1.20.1060.10">
    <property type="entry name" value="Taq DNA Polymerase, Chain T, domain 4"/>
    <property type="match status" value="1"/>
</dbReference>
<feature type="region of interest" description="Disordered" evidence="2">
    <location>
        <begin position="52"/>
        <end position="72"/>
    </location>
</feature>
<dbReference type="PANTHER" id="PTHR10133">
    <property type="entry name" value="DNA POLYMERASE I"/>
    <property type="match status" value="1"/>
</dbReference>
<evidence type="ECO:0000256" key="1">
    <source>
        <dbReference type="ARBA" id="ARBA00022705"/>
    </source>
</evidence>
<dbReference type="Gene3D" id="1.10.150.20">
    <property type="entry name" value="5' to 3' exonuclease, C-terminal subdomain"/>
    <property type="match status" value="1"/>
</dbReference>
<dbReference type="GO" id="GO:0006302">
    <property type="term" value="P:double-strand break repair"/>
    <property type="evidence" value="ECO:0007669"/>
    <property type="project" value="TreeGrafter"/>
</dbReference>
<dbReference type="SMART" id="SM00482">
    <property type="entry name" value="POLAc"/>
    <property type="match status" value="1"/>
</dbReference>
<feature type="region of interest" description="Disordered" evidence="2">
    <location>
        <begin position="118"/>
        <end position="141"/>
    </location>
</feature>
<evidence type="ECO:0000259" key="3">
    <source>
        <dbReference type="SMART" id="SM00482"/>
    </source>
</evidence>
<evidence type="ECO:0000313" key="5">
    <source>
        <dbReference type="Proteomes" id="UP001224775"/>
    </source>
</evidence>
<dbReference type="Pfam" id="PF00476">
    <property type="entry name" value="DNA_pol_A"/>
    <property type="match status" value="2"/>
</dbReference>
<gene>
    <name evidence="4" type="ORF">QTG54_016611</name>
</gene>
<keyword evidence="4" id="KW-0548">Nucleotidyltransferase</keyword>
<keyword evidence="1" id="KW-0235">DNA replication</keyword>
<feature type="compositionally biased region" description="Low complexity" evidence="2">
    <location>
        <begin position="60"/>
        <end position="69"/>
    </location>
</feature>
<dbReference type="GO" id="GO:0003887">
    <property type="term" value="F:DNA-directed DNA polymerase activity"/>
    <property type="evidence" value="ECO:0007669"/>
    <property type="project" value="UniProtKB-EC"/>
</dbReference>
<dbReference type="GO" id="GO:0006261">
    <property type="term" value="P:DNA-templated DNA replication"/>
    <property type="evidence" value="ECO:0007669"/>
    <property type="project" value="InterPro"/>
</dbReference>
<feature type="region of interest" description="Disordered" evidence="2">
    <location>
        <begin position="1"/>
        <end position="38"/>
    </location>
</feature>
<name>A0AAD8XSH4_9STRA</name>
<dbReference type="GO" id="GO:0003677">
    <property type="term" value="F:DNA binding"/>
    <property type="evidence" value="ECO:0007669"/>
    <property type="project" value="InterPro"/>
</dbReference>
<feature type="compositionally biased region" description="Polar residues" evidence="2">
    <location>
        <begin position="177"/>
        <end position="194"/>
    </location>
</feature>
<organism evidence="4 5">
    <name type="scientific">Skeletonema marinoi</name>
    <dbReference type="NCBI Taxonomy" id="267567"/>
    <lineage>
        <taxon>Eukaryota</taxon>
        <taxon>Sar</taxon>
        <taxon>Stramenopiles</taxon>
        <taxon>Ochrophyta</taxon>
        <taxon>Bacillariophyta</taxon>
        <taxon>Coscinodiscophyceae</taxon>
        <taxon>Thalassiosirophycidae</taxon>
        <taxon>Thalassiosirales</taxon>
        <taxon>Skeletonemataceae</taxon>
        <taxon>Skeletonema</taxon>
        <taxon>Skeletonema marinoi-dohrnii complex</taxon>
    </lineage>
</organism>
<feature type="compositionally biased region" description="Low complexity" evidence="2">
    <location>
        <begin position="514"/>
        <end position="524"/>
    </location>
</feature>
<evidence type="ECO:0000256" key="2">
    <source>
        <dbReference type="SAM" id="MobiDB-lite"/>
    </source>
</evidence>
<dbReference type="InterPro" id="IPR001098">
    <property type="entry name" value="DNA-dir_DNA_pol_A_palm_dom"/>
</dbReference>
<dbReference type="SUPFAM" id="SSF56672">
    <property type="entry name" value="DNA/RNA polymerases"/>
    <property type="match status" value="1"/>
</dbReference>
<dbReference type="EC" id="2.7.7.7" evidence="4"/>
<dbReference type="CDD" id="cd08638">
    <property type="entry name" value="DNA_pol_A_theta"/>
    <property type="match status" value="1"/>
</dbReference>